<dbReference type="Pfam" id="PF00622">
    <property type="entry name" value="SPRY"/>
    <property type="match status" value="1"/>
</dbReference>
<dbReference type="InterPro" id="IPR013083">
    <property type="entry name" value="Znf_RING/FYVE/PHD"/>
</dbReference>
<dbReference type="Pfam" id="PF13765">
    <property type="entry name" value="PRY"/>
    <property type="match status" value="1"/>
</dbReference>
<dbReference type="AlphaFoldDB" id="A0A6P5KUE6"/>
<dbReference type="PROSITE" id="PS50119">
    <property type="entry name" value="ZF_BBOX"/>
    <property type="match status" value="1"/>
</dbReference>
<evidence type="ECO:0000256" key="3">
    <source>
        <dbReference type="ARBA" id="ARBA00022833"/>
    </source>
</evidence>
<organism evidence="9 10">
    <name type="scientific">Phascolarctos cinereus</name>
    <name type="common">Koala</name>
    <dbReference type="NCBI Taxonomy" id="38626"/>
    <lineage>
        <taxon>Eukaryota</taxon>
        <taxon>Metazoa</taxon>
        <taxon>Chordata</taxon>
        <taxon>Craniata</taxon>
        <taxon>Vertebrata</taxon>
        <taxon>Euteleostomi</taxon>
        <taxon>Mammalia</taxon>
        <taxon>Metatheria</taxon>
        <taxon>Diprotodontia</taxon>
        <taxon>Phascolarctidae</taxon>
        <taxon>Phascolarctos</taxon>
    </lineage>
</organism>
<evidence type="ECO:0000256" key="4">
    <source>
        <dbReference type="PROSITE-ProRule" id="PRU00024"/>
    </source>
</evidence>
<dbReference type="GO" id="GO:0008270">
    <property type="term" value="F:zinc ion binding"/>
    <property type="evidence" value="ECO:0007669"/>
    <property type="project" value="UniProtKB-KW"/>
</dbReference>
<gene>
    <name evidence="10" type="primary">LOC110213384</name>
</gene>
<evidence type="ECO:0000313" key="10">
    <source>
        <dbReference type="RefSeq" id="XP_020849363.1"/>
    </source>
</evidence>
<dbReference type="InterPro" id="IPR006574">
    <property type="entry name" value="PRY"/>
</dbReference>
<reference evidence="10" key="1">
    <citation type="submission" date="2025-08" db="UniProtKB">
        <authorList>
            <consortium name="RefSeq"/>
        </authorList>
    </citation>
    <scope>IDENTIFICATION</scope>
    <source>
        <tissue evidence="10">Spleen</tissue>
    </source>
</reference>
<dbReference type="RefSeq" id="XP_020849363.1">
    <property type="nucleotide sequence ID" value="XM_020993704.1"/>
</dbReference>
<dbReference type="GeneID" id="110213384"/>
<dbReference type="KEGG" id="pcw:110213384"/>
<dbReference type="InterPro" id="IPR043136">
    <property type="entry name" value="B30.2/SPRY_sf"/>
</dbReference>
<feature type="coiled-coil region" evidence="5">
    <location>
        <begin position="154"/>
        <end position="181"/>
    </location>
</feature>
<feature type="domain" description="B box-type" evidence="7">
    <location>
        <begin position="91"/>
        <end position="135"/>
    </location>
</feature>
<keyword evidence="5" id="KW-0175">Coiled coil</keyword>
<dbReference type="PROSITE" id="PS00518">
    <property type="entry name" value="ZF_RING_1"/>
    <property type="match status" value="1"/>
</dbReference>
<dbReference type="InterPro" id="IPR001841">
    <property type="entry name" value="Znf_RING"/>
</dbReference>
<dbReference type="PANTHER" id="PTHR24103">
    <property type="entry name" value="E3 UBIQUITIN-PROTEIN LIGASE TRIM"/>
    <property type="match status" value="1"/>
</dbReference>
<dbReference type="InterPro" id="IPR017907">
    <property type="entry name" value="Znf_RING_CS"/>
</dbReference>
<dbReference type="InterPro" id="IPR003879">
    <property type="entry name" value="Butyrophylin_SPRY"/>
</dbReference>
<protein>
    <submittedName>
        <fullName evidence="10">Probable E3 ubiquitin-protein ligase TRIML1</fullName>
    </submittedName>
</protein>
<dbReference type="InterPro" id="IPR003877">
    <property type="entry name" value="SPRY_dom"/>
</dbReference>
<feature type="domain" description="B30.2/SPRY" evidence="8">
    <location>
        <begin position="274"/>
        <end position="468"/>
    </location>
</feature>
<dbReference type="Gene3D" id="3.30.160.60">
    <property type="entry name" value="Classic Zinc Finger"/>
    <property type="match status" value="1"/>
</dbReference>
<dbReference type="InParanoid" id="A0A6P5KUE6"/>
<sequence length="468" mass="53503">MASLPEMIENFQEELICSICRDYLENPMSIECGHSFCHSCLLRCWQEASPSFSCPECRSIFQVRAFKANVGLGKLAAIAKKIRPHCLQYPGSHSKCETHQKVQKLFCEDDQSPICMSCSESNKHKAHTLHCIDEAAEDFRENLQETVTNLWRKTKDVEQQIANEKVKLALLEEEVKTQKEAIYSEFQKIQCFLDEEKNEYLSIVERQGKANVKGLKKRIRKLSLQNQELRKRIRESEEVCRKPDMDLLQVRDMKRVLKRNKSVIHKEVVMFHVNTVVYPIPGILEMLLKFKVDITLDRDTADPGVIISADLKSMRYGCAQAEVPNNTGRFSDFAQVLGTQSFISNRCYWAVEVPDNTGWCVGISNGSPMPEVFFVLMAIQSHSGGHLYAIGKQHLSSVPHVKYCQNCVSNLMVGIFLDYEKGEVSFYNVKERSLIFAFPTTSFSGPFQPFFCLSKKVWTNDCSLMICP</sequence>
<keyword evidence="9" id="KW-1185">Reference proteome</keyword>
<evidence type="ECO:0000259" key="7">
    <source>
        <dbReference type="PROSITE" id="PS50119"/>
    </source>
</evidence>
<dbReference type="PRINTS" id="PR01407">
    <property type="entry name" value="BUTYPHLNCDUF"/>
</dbReference>
<dbReference type="PROSITE" id="PS50188">
    <property type="entry name" value="B302_SPRY"/>
    <property type="match status" value="1"/>
</dbReference>
<dbReference type="InterPro" id="IPR050143">
    <property type="entry name" value="TRIM/RBCC"/>
</dbReference>
<dbReference type="Gene3D" id="3.30.40.10">
    <property type="entry name" value="Zinc/RING finger domain, C3HC4 (zinc finger)"/>
    <property type="match status" value="1"/>
</dbReference>
<dbReference type="Gene3D" id="2.60.120.920">
    <property type="match status" value="1"/>
</dbReference>
<dbReference type="Proteomes" id="UP000515140">
    <property type="component" value="Unplaced"/>
</dbReference>
<proteinExistence type="predicted"/>
<dbReference type="SMART" id="SM00589">
    <property type="entry name" value="PRY"/>
    <property type="match status" value="1"/>
</dbReference>
<keyword evidence="2 4" id="KW-0863">Zinc-finger</keyword>
<keyword evidence="1" id="KW-0479">Metal-binding</keyword>
<dbReference type="SUPFAM" id="SSF57850">
    <property type="entry name" value="RING/U-box"/>
    <property type="match status" value="1"/>
</dbReference>
<feature type="coiled-coil region" evidence="5">
    <location>
        <begin position="212"/>
        <end position="239"/>
    </location>
</feature>
<evidence type="ECO:0000259" key="6">
    <source>
        <dbReference type="PROSITE" id="PS50089"/>
    </source>
</evidence>
<dbReference type="InterPro" id="IPR013320">
    <property type="entry name" value="ConA-like_dom_sf"/>
</dbReference>
<evidence type="ECO:0000259" key="8">
    <source>
        <dbReference type="PROSITE" id="PS50188"/>
    </source>
</evidence>
<dbReference type="Pfam" id="PF00643">
    <property type="entry name" value="zf-B_box"/>
    <property type="match status" value="1"/>
</dbReference>
<dbReference type="SMART" id="SM00336">
    <property type="entry name" value="BBOX"/>
    <property type="match status" value="1"/>
</dbReference>
<evidence type="ECO:0000256" key="1">
    <source>
        <dbReference type="ARBA" id="ARBA00022723"/>
    </source>
</evidence>
<evidence type="ECO:0000256" key="2">
    <source>
        <dbReference type="ARBA" id="ARBA00022771"/>
    </source>
</evidence>
<dbReference type="SMART" id="SM00184">
    <property type="entry name" value="RING"/>
    <property type="match status" value="1"/>
</dbReference>
<dbReference type="SMART" id="SM00449">
    <property type="entry name" value="SPRY"/>
    <property type="match status" value="1"/>
</dbReference>
<dbReference type="Pfam" id="PF15227">
    <property type="entry name" value="zf-C3HC4_4"/>
    <property type="match status" value="1"/>
</dbReference>
<evidence type="ECO:0000256" key="5">
    <source>
        <dbReference type="SAM" id="Coils"/>
    </source>
</evidence>
<dbReference type="SUPFAM" id="SSF49899">
    <property type="entry name" value="Concanavalin A-like lectins/glucanases"/>
    <property type="match status" value="1"/>
</dbReference>
<name>A0A6P5KUE6_PHACI</name>
<evidence type="ECO:0000313" key="9">
    <source>
        <dbReference type="Proteomes" id="UP000515140"/>
    </source>
</evidence>
<dbReference type="PROSITE" id="PS50089">
    <property type="entry name" value="ZF_RING_2"/>
    <property type="match status" value="1"/>
</dbReference>
<dbReference type="SUPFAM" id="SSF57845">
    <property type="entry name" value="B-box zinc-binding domain"/>
    <property type="match status" value="1"/>
</dbReference>
<dbReference type="InterPro" id="IPR000315">
    <property type="entry name" value="Znf_B-box"/>
</dbReference>
<keyword evidence="3" id="KW-0862">Zinc</keyword>
<dbReference type="InterPro" id="IPR001870">
    <property type="entry name" value="B30.2/SPRY"/>
</dbReference>
<feature type="domain" description="RING-type" evidence="6">
    <location>
        <begin position="17"/>
        <end position="58"/>
    </location>
</feature>
<accession>A0A6P5KUE6</accession>